<dbReference type="InterPro" id="IPR001343">
    <property type="entry name" value="Hemolysn_Ca-bd"/>
</dbReference>
<evidence type="ECO:0000256" key="2">
    <source>
        <dbReference type="ARBA" id="ARBA00022525"/>
    </source>
</evidence>
<dbReference type="EMBL" id="LR743510">
    <property type="protein sequence ID" value="CAA2136459.1"/>
    <property type="molecule type" value="Genomic_DNA"/>
</dbReference>
<reference evidence="3" key="1">
    <citation type="submission" date="2019-12" db="EMBL/GenBank/DDBJ databases">
        <authorList>
            <person name="Cremers G."/>
        </authorList>
    </citation>
    <scope>NUCLEOTIDE SEQUENCE</scope>
    <source>
        <strain evidence="3">Mbul2</strain>
        <plasmid evidence="3">1</plasmid>
    </source>
</reference>
<keyword evidence="3" id="KW-0614">Plasmid</keyword>
<geneLocation type="plasmid" evidence="3">
    <name>1</name>
</geneLocation>
<dbReference type="InterPro" id="IPR011049">
    <property type="entry name" value="Serralysin-like_metalloprot_C"/>
</dbReference>
<dbReference type="Pfam" id="PF00353">
    <property type="entry name" value="HemolysinCabind"/>
    <property type="match status" value="5"/>
</dbReference>
<dbReference type="RefSeq" id="WP_339158745.1">
    <property type="nucleotide sequence ID" value="NZ_LR743510.1"/>
</dbReference>
<accession>A0A679JCL3</accession>
<name>A0A679JCL3_9HYPH</name>
<evidence type="ECO:0000313" key="3">
    <source>
        <dbReference type="EMBL" id="CAA2136459.1"/>
    </source>
</evidence>
<dbReference type="PROSITE" id="PS00330">
    <property type="entry name" value="HEMOLYSIN_CALCIUM"/>
    <property type="match status" value="2"/>
</dbReference>
<dbReference type="PANTHER" id="PTHR38340">
    <property type="entry name" value="S-LAYER PROTEIN"/>
    <property type="match status" value="1"/>
</dbReference>
<proteinExistence type="predicted"/>
<dbReference type="GO" id="GO:0005576">
    <property type="term" value="C:extracellular region"/>
    <property type="evidence" value="ECO:0007669"/>
    <property type="project" value="UniProtKB-SubCell"/>
</dbReference>
<dbReference type="InterPro" id="IPR018511">
    <property type="entry name" value="Hemolysin-typ_Ca-bd_CS"/>
</dbReference>
<dbReference type="PRINTS" id="PR00313">
    <property type="entry name" value="CABNDNGRPT"/>
</dbReference>
<dbReference type="SUPFAM" id="SSF51120">
    <property type="entry name" value="beta-Roll"/>
    <property type="match status" value="2"/>
</dbReference>
<dbReference type="PANTHER" id="PTHR38340:SF1">
    <property type="entry name" value="S-LAYER PROTEIN"/>
    <property type="match status" value="1"/>
</dbReference>
<comment type="subcellular location">
    <subcellularLocation>
        <location evidence="1">Secreted</location>
    </subcellularLocation>
</comment>
<sequence length="436" mass="43949">MAGTYITPGVDYSSSSSSVTIGGDYFSIDPSIVIHVDFRSGVLAIGDEADLDGQDITFNSGSIIRTTGGLFLDYSDRIGATTQEGGDFGDVLRGGAGDDILEGGAGADRLDGGAGDNSASYESSGSGIRVSLASGANTGGDAQGDTLTNISNLFGSAHADILGGNAGANILMGGVGNDTLRGAGGLDILSGGDGNDRIVITGAGASLDGGGGKDTLFVQGSDYIEFKDQSFVSIEKIYVGDTSTVNFSDVTQGTIIISRAGEEGGAGLIGSQGDDTIIGGKGANFLYGGDGDDLIKGARDGGFSVLAGEAGDDIIKAGTDLSLIVGGIGNDTLYGGAGANLFVFGQDFGADNVYKFKIGSDSLDVSLLVQSFDDVFISQIAGTKDTLLMFNGIGAANTVTLHNVNASSLNESDFNLVPTNGPFPLDHITFLNAFVD</sequence>
<organism evidence="3">
    <name type="scientific">Methylobacterium bullatum</name>
    <dbReference type="NCBI Taxonomy" id="570505"/>
    <lineage>
        <taxon>Bacteria</taxon>
        <taxon>Pseudomonadati</taxon>
        <taxon>Pseudomonadota</taxon>
        <taxon>Alphaproteobacteria</taxon>
        <taxon>Hyphomicrobiales</taxon>
        <taxon>Methylobacteriaceae</taxon>
        <taxon>Methylobacterium</taxon>
    </lineage>
</organism>
<protein>
    <submittedName>
        <fullName evidence="3">Bifunctional hemolysin/adenylate cyclase</fullName>
    </submittedName>
</protein>
<dbReference type="Gene3D" id="2.150.10.10">
    <property type="entry name" value="Serralysin-like metalloprotease, C-terminal"/>
    <property type="match status" value="3"/>
</dbReference>
<gene>
    <name evidence="3" type="primary">cya_2</name>
    <name evidence="3" type="ORF">MBLL_00168</name>
</gene>
<keyword evidence="2" id="KW-0964">Secreted</keyword>
<dbReference type="InterPro" id="IPR050557">
    <property type="entry name" value="RTX_toxin/Mannuronan_C5-epim"/>
</dbReference>
<evidence type="ECO:0000256" key="1">
    <source>
        <dbReference type="ARBA" id="ARBA00004613"/>
    </source>
</evidence>
<dbReference type="GO" id="GO:0005509">
    <property type="term" value="F:calcium ion binding"/>
    <property type="evidence" value="ECO:0007669"/>
    <property type="project" value="InterPro"/>
</dbReference>
<dbReference type="AlphaFoldDB" id="A0A679JCL3"/>